<reference evidence="14" key="1">
    <citation type="journal article" date="2021" name="PeerJ">
        <title>Extensive microbial diversity within the chicken gut microbiome revealed by metagenomics and culture.</title>
        <authorList>
            <person name="Gilroy R."/>
            <person name="Ravi A."/>
            <person name="Getino M."/>
            <person name="Pursley I."/>
            <person name="Horton D.L."/>
            <person name="Alikhan N.F."/>
            <person name="Baker D."/>
            <person name="Gharbi K."/>
            <person name="Hall N."/>
            <person name="Watson M."/>
            <person name="Adriaenssens E.M."/>
            <person name="Foster-Nyarko E."/>
            <person name="Jarju S."/>
            <person name="Secka A."/>
            <person name="Antonio M."/>
            <person name="Oren A."/>
            <person name="Chaudhuri R.R."/>
            <person name="La Ragione R."/>
            <person name="Hildebrand F."/>
            <person name="Pallen M.J."/>
        </authorList>
    </citation>
    <scope>NUCLEOTIDE SEQUENCE</scope>
    <source>
        <strain evidence="14">ChiGjej6B6-14162</strain>
    </source>
</reference>
<dbReference type="InterPro" id="IPR003445">
    <property type="entry name" value="Cat_transpt"/>
</dbReference>
<feature type="transmembrane region" description="Helical" evidence="13">
    <location>
        <begin position="172"/>
        <end position="190"/>
    </location>
</feature>
<evidence type="ECO:0000256" key="11">
    <source>
        <dbReference type="ARBA" id="ARBA00023136"/>
    </source>
</evidence>
<dbReference type="Proteomes" id="UP000886740">
    <property type="component" value="Unassembled WGS sequence"/>
</dbReference>
<evidence type="ECO:0000256" key="6">
    <source>
        <dbReference type="ARBA" id="ARBA00022538"/>
    </source>
</evidence>
<feature type="transmembrane region" description="Helical" evidence="13">
    <location>
        <begin position="317"/>
        <end position="340"/>
    </location>
</feature>
<feature type="transmembrane region" description="Helical" evidence="13">
    <location>
        <begin position="444"/>
        <end position="469"/>
    </location>
</feature>
<evidence type="ECO:0000256" key="2">
    <source>
        <dbReference type="ARBA" id="ARBA00009137"/>
    </source>
</evidence>
<gene>
    <name evidence="14" type="ORF">H9977_01245</name>
</gene>
<accession>A0A9D1X6W8</accession>
<protein>
    <submittedName>
        <fullName evidence="14">TrkH family potassium uptake protein</fullName>
    </submittedName>
</protein>
<dbReference type="AlphaFoldDB" id="A0A9D1X6W8"/>
<dbReference type="PANTHER" id="PTHR32024">
    <property type="entry name" value="TRK SYSTEM POTASSIUM UPTAKE PROTEIN TRKG-RELATED"/>
    <property type="match status" value="1"/>
</dbReference>
<feature type="binding site" evidence="12">
    <location>
        <position position="422"/>
    </location>
    <ligand>
        <name>K(+)</name>
        <dbReference type="ChEBI" id="CHEBI:29103"/>
    </ligand>
</feature>
<evidence type="ECO:0000256" key="5">
    <source>
        <dbReference type="ARBA" id="ARBA00022519"/>
    </source>
</evidence>
<comment type="similarity">
    <text evidence="2">Belongs to the TrkH potassium transport family.</text>
</comment>
<feature type="transmembrane region" description="Helical" evidence="13">
    <location>
        <begin position="58"/>
        <end position="79"/>
    </location>
</feature>
<keyword evidence="12" id="KW-0479">Metal-binding</keyword>
<keyword evidence="6" id="KW-0633">Potassium transport</keyword>
<evidence type="ECO:0000256" key="1">
    <source>
        <dbReference type="ARBA" id="ARBA00004429"/>
    </source>
</evidence>
<keyword evidence="10" id="KW-0406">Ion transport</keyword>
<evidence type="ECO:0000256" key="12">
    <source>
        <dbReference type="PIRSR" id="PIRSR006247-1"/>
    </source>
</evidence>
<evidence type="ECO:0000313" key="14">
    <source>
        <dbReference type="EMBL" id="HIX73671.1"/>
    </source>
</evidence>
<dbReference type="Pfam" id="PF02386">
    <property type="entry name" value="TrkH"/>
    <property type="match status" value="1"/>
</dbReference>
<keyword evidence="8 12" id="KW-0630">Potassium</keyword>
<feature type="binding site" evidence="12">
    <location>
        <position position="99"/>
    </location>
    <ligand>
        <name>K(+)</name>
        <dbReference type="ChEBI" id="CHEBI:29103"/>
    </ligand>
</feature>
<dbReference type="PIRSF" id="PIRSF006247">
    <property type="entry name" value="TrkH"/>
    <property type="match status" value="1"/>
</dbReference>
<evidence type="ECO:0000256" key="3">
    <source>
        <dbReference type="ARBA" id="ARBA00022448"/>
    </source>
</evidence>
<feature type="transmembrane region" description="Helical" evidence="13">
    <location>
        <begin position="411"/>
        <end position="432"/>
    </location>
</feature>
<evidence type="ECO:0000256" key="8">
    <source>
        <dbReference type="ARBA" id="ARBA00022958"/>
    </source>
</evidence>
<keyword evidence="3" id="KW-0813">Transport</keyword>
<comment type="caution">
    <text evidence="14">The sequence shown here is derived from an EMBL/GenBank/DDBJ whole genome shotgun (WGS) entry which is preliminary data.</text>
</comment>
<feature type="transmembrane region" description="Helical" evidence="13">
    <location>
        <begin position="262"/>
        <end position="280"/>
    </location>
</feature>
<feature type="transmembrane region" description="Helical" evidence="13">
    <location>
        <begin position="128"/>
        <end position="151"/>
    </location>
</feature>
<dbReference type="PANTHER" id="PTHR32024:SF2">
    <property type="entry name" value="TRK SYSTEM POTASSIUM UPTAKE PROTEIN TRKG-RELATED"/>
    <property type="match status" value="1"/>
</dbReference>
<feature type="transmembrane region" description="Helical" evidence="13">
    <location>
        <begin position="26"/>
        <end position="46"/>
    </location>
</feature>
<comment type="subcellular location">
    <subcellularLocation>
        <location evidence="1">Cell inner membrane</location>
        <topology evidence="1">Multi-pass membrane protein</topology>
    </subcellularLocation>
</comment>
<feature type="transmembrane region" description="Helical" evidence="13">
    <location>
        <begin position="383"/>
        <end position="405"/>
    </location>
</feature>
<evidence type="ECO:0000313" key="15">
    <source>
        <dbReference type="Proteomes" id="UP000886740"/>
    </source>
</evidence>
<feature type="binding site" evidence="12">
    <location>
        <position position="421"/>
    </location>
    <ligand>
        <name>K(+)</name>
        <dbReference type="ChEBI" id="CHEBI:29103"/>
    </ligand>
</feature>
<evidence type="ECO:0000256" key="9">
    <source>
        <dbReference type="ARBA" id="ARBA00022989"/>
    </source>
</evidence>
<evidence type="ECO:0000256" key="4">
    <source>
        <dbReference type="ARBA" id="ARBA00022475"/>
    </source>
</evidence>
<sequence>MFILETFFMLLAAAVAFFYREGDEWVLLLSAGILALAGVLCYGIGFRANEYNVGKREGMLIVTLTWTLFSFFGMLPFYLGGYIDNVTDAFFETMSGFTTTGSTILNDVEALPKGILFWRSLTHWQGGMGMIVFTVALMPIFGGGATLLYDAEASSITHERFRPRVTQIAKRLWGVYVFLTLLVVFLLYLGPMDLFDAVNHAMSTISTGGFSTKNASVGYWDSPYTEYVIATFMCVGATNMTLIYFCFQGQFKKLFRDEETRWFYAIVLVAVLTTAAYLYMKGIEMDVEKAFRMAYFQVSSIISSSGFCTANYISWGPFFWCLALLLMFVCGCAGSTSGGLKVGRIMILAKNLFNVFKKQTHPCAVIPVRVNGHVVSNEVVHKVLAFTFVYLSLLLFSCLVLTLDGAGFEEAIGAVFASLGNVGVGLGSIGAVGNFSELSDFSKWYLSFLMMTGRLEIFTVLTILLPSFWKQ</sequence>
<keyword evidence="5" id="KW-0997">Cell inner membrane</keyword>
<keyword evidence="9 13" id="KW-1133">Transmembrane helix</keyword>
<keyword evidence="4" id="KW-1003">Cell membrane</keyword>
<keyword evidence="7 13" id="KW-0812">Transmembrane</keyword>
<reference evidence="14" key="2">
    <citation type="submission" date="2021-04" db="EMBL/GenBank/DDBJ databases">
        <authorList>
            <person name="Gilroy R."/>
        </authorList>
    </citation>
    <scope>NUCLEOTIDE SEQUENCE</scope>
    <source>
        <strain evidence="14">ChiGjej6B6-14162</strain>
    </source>
</reference>
<evidence type="ECO:0000256" key="7">
    <source>
        <dbReference type="ARBA" id="ARBA00022692"/>
    </source>
</evidence>
<evidence type="ECO:0000256" key="10">
    <source>
        <dbReference type="ARBA" id="ARBA00023065"/>
    </source>
</evidence>
<dbReference type="GO" id="GO:0046872">
    <property type="term" value="F:metal ion binding"/>
    <property type="evidence" value="ECO:0007669"/>
    <property type="project" value="UniProtKB-KW"/>
</dbReference>
<dbReference type="EMBL" id="DXEL01000012">
    <property type="protein sequence ID" value="HIX73671.1"/>
    <property type="molecule type" value="Genomic_DNA"/>
</dbReference>
<keyword evidence="11 13" id="KW-0472">Membrane</keyword>
<dbReference type="InterPro" id="IPR004772">
    <property type="entry name" value="TrkH"/>
</dbReference>
<dbReference type="GO" id="GO:0015379">
    <property type="term" value="F:potassium:chloride symporter activity"/>
    <property type="evidence" value="ECO:0007669"/>
    <property type="project" value="InterPro"/>
</dbReference>
<feature type="transmembrane region" description="Helical" evidence="13">
    <location>
        <begin position="227"/>
        <end position="247"/>
    </location>
</feature>
<feature type="binding site" evidence="12">
    <location>
        <position position="208"/>
    </location>
    <ligand>
        <name>K(+)</name>
        <dbReference type="ChEBI" id="CHEBI:29103"/>
    </ligand>
</feature>
<dbReference type="GO" id="GO:0005886">
    <property type="term" value="C:plasma membrane"/>
    <property type="evidence" value="ECO:0007669"/>
    <property type="project" value="UniProtKB-SubCell"/>
</dbReference>
<feature type="binding site" evidence="12">
    <location>
        <position position="100"/>
    </location>
    <ligand>
        <name>K(+)</name>
        <dbReference type="ChEBI" id="CHEBI:29103"/>
    </ligand>
</feature>
<name>A0A9D1X6W8_9BACT</name>
<proteinExistence type="inferred from homology"/>
<evidence type="ECO:0000256" key="13">
    <source>
        <dbReference type="SAM" id="Phobius"/>
    </source>
</evidence>
<organism evidence="14 15">
    <name type="scientific">Candidatus Parabacteroides intestinipullorum</name>
    <dbReference type="NCBI Taxonomy" id="2838723"/>
    <lineage>
        <taxon>Bacteria</taxon>
        <taxon>Pseudomonadati</taxon>
        <taxon>Bacteroidota</taxon>
        <taxon>Bacteroidia</taxon>
        <taxon>Bacteroidales</taxon>
        <taxon>Tannerellaceae</taxon>
        <taxon>Parabacteroides</taxon>
    </lineage>
</organism>